<dbReference type="RefSeq" id="WP_099026127.1">
    <property type="nucleotide sequence ID" value="NZ_JANIDW010000001.1"/>
</dbReference>
<protein>
    <submittedName>
        <fullName evidence="8">GtrA family protein</fullName>
    </submittedName>
</protein>
<feature type="domain" description="GtrA/DPMS transmembrane" evidence="7">
    <location>
        <begin position="21"/>
        <end position="139"/>
    </location>
</feature>
<feature type="transmembrane region" description="Helical" evidence="6">
    <location>
        <begin position="83"/>
        <end position="108"/>
    </location>
</feature>
<comment type="subcellular location">
    <subcellularLocation>
        <location evidence="1">Membrane</location>
        <topology evidence="1">Multi-pass membrane protein</topology>
    </subcellularLocation>
</comment>
<feature type="transmembrane region" description="Helical" evidence="6">
    <location>
        <begin position="114"/>
        <end position="139"/>
    </location>
</feature>
<dbReference type="InterPro" id="IPR051401">
    <property type="entry name" value="GtrA_CellWall_Glycosyl"/>
</dbReference>
<comment type="similarity">
    <text evidence="2">Belongs to the GtrA family.</text>
</comment>
<feature type="transmembrane region" description="Helical" evidence="6">
    <location>
        <begin position="43"/>
        <end position="62"/>
    </location>
</feature>
<evidence type="ECO:0000256" key="2">
    <source>
        <dbReference type="ARBA" id="ARBA00009399"/>
    </source>
</evidence>
<evidence type="ECO:0000256" key="4">
    <source>
        <dbReference type="ARBA" id="ARBA00022989"/>
    </source>
</evidence>
<keyword evidence="9" id="KW-1185">Reference proteome</keyword>
<dbReference type="PANTHER" id="PTHR38459:SF1">
    <property type="entry name" value="PROPHAGE BACTOPRENOL-LINKED GLUCOSE TRANSLOCASE HOMOLOG"/>
    <property type="match status" value="1"/>
</dbReference>
<evidence type="ECO:0000256" key="6">
    <source>
        <dbReference type="SAM" id="Phobius"/>
    </source>
</evidence>
<evidence type="ECO:0000313" key="9">
    <source>
        <dbReference type="Proteomes" id="UP001165648"/>
    </source>
</evidence>
<dbReference type="EMBL" id="JANIDW010000001">
    <property type="protein sequence ID" value="MCX5613865.1"/>
    <property type="molecule type" value="Genomic_DNA"/>
</dbReference>
<accession>A0ABT3W479</accession>
<comment type="caution">
    <text evidence="8">The sequence shown here is derived from an EMBL/GenBank/DDBJ whole genome shotgun (WGS) entry which is preliminary data.</text>
</comment>
<dbReference type="Proteomes" id="UP001165648">
    <property type="component" value="Unassembled WGS sequence"/>
</dbReference>
<dbReference type="Pfam" id="PF04138">
    <property type="entry name" value="GtrA_DPMS_TM"/>
    <property type="match status" value="1"/>
</dbReference>
<evidence type="ECO:0000259" key="7">
    <source>
        <dbReference type="Pfam" id="PF04138"/>
    </source>
</evidence>
<evidence type="ECO:0000313" key="8">
    <source>
        <dbReference type="EMBL" id="MCX5613865.1"/>
    </source>
</evidence>
<dbReference type="InterPro" id="IPR007267">
    <property type="entry name" value="GtrA_DPMS_TM"/>
</dbReference>
<feature type="transmembrane region" description="Helical" evidence="6">
    <location>
        <begin position="12"/>
        <end position="31"/>
    </location>
</feature>
<dbReference type="PANTHER" id="PTHR38459">
    <property type="entry name" value="PROPHAGE BACTOPRENOL-LINKED GLUCOSE TRANSLOCASE HOMOLOG"/>
    <property type="match status" value="1"/>
</dbReference>
<gene>
    <name evidence="8" type="ORF">NQF64_01180</name>
</gene>
<evidence type="ECO:0000256" key="1">
    <source>
        <dbReference type="ARBA" id="ARBA00004141"/>
    </source>
</evidence>
<evidence type="ECO:0000256" key="3">
    <source>
        <dbReference type="ARBA" id="ARBA00022692"/>
    </source>
</evidence>
<sequence length="144" mass="17170">MQLLKQHWQKYYPLLQRFFYFGIVGAVGFLIDWATLSLFRHVLGLRLAALLAYIVASSNNWVLNRYWTFRDRCRERYKIHHQWGRFILANLPGFIINRGIVLALFSLWPLTRHYTFIALLCGTAGGMFINFTFCHHFVFHKKKD</sequence>
<proteinExistence type="inferred from homology"/>
<keyword evidence="3 6" id="KW-0812">Transmembrane</keyword>
<evidence type="ECO:0000256" key="5">
    <source>
        <dbReference type="ARBA" id="ARBA00023136"/>
    </source>
</evidence>
<organism evidence="8 9">
    <name type="scientific">Bombella saccharophila</name>
    <dbReference type="NCBI Taxonomy" id="2967338"/>
    <lineage>
        <taxon>Bacteria</taxon>
        <taxon>Pseudomonadati</taxon>
        <taxon>Pseudomonadota</taxon>
        <taxon>Alphaproteobacteria</taxon>
        <taxon>Acetobacterales</taxon>
        <taxon>Acetobacteraceae</taxon>
        <taxon>Bombella</taxon>
    </lineage>
</organism>
<reference evidence="8 9" key="1">
    <citation type="submission" date="2022-07" db="EMBL/GenBank/DDBJ databases">
        <title>Bombella genomes.</title>
        <authorList>
            <person name="Harer L."/>
            <person name="Styblova S."/>
            <person name="Ehrmann M."/>
        </authorList>
    </citation>
    <scope>NUCLEOTIDE SEQUENCE [LARGE SCALE GENOMIC DNA]</scope>
    <source>
        <strain evidence="8 9">TMW 2.2558</strain>
    </source>
</reference>
<name>A0ABT3W479_9PROT</name>
<keyword evidence="5 6" id="KW-0472">Membrane</keyword>
<keyword evidence="4 6" id="KW-1133">Transmembrane helix</keyword>